<evidence type="ECO:0000256" key="1">
    <source>
        <dbReference type="SAM" id="MobiDB-lite"/>
    </source>
</evidence>
<reference evidence="2" key="1">
    <citation type="journal article" date="2022" name="Int. J. Mol. Sci.">
        <title>Draft Genome of Tanacetum Coccineum: Genomic Comparison of Closely Related Tanacetum-Family Plants.</title>
        <authorList>
            <person name="Yamashiro T."/>
            <person name="Shiraishi A."/>
            <person name="Nakayama K."/>
            <person name="Satake H."/>
        </authorList>
    </citation>
    <scope>NUCLEOTIDE SEQUENCE</scope>
</reference>
<accession>A0ABQ4WU07</accession>
<protein>
    <submittedName>
        <fullName evidence="2">Uncharacterized protein</fullName>
    </submittedName>
</protein>
<keyword evidence="3" id="KW-1185">Reference proteome</keyword>
<organism evidence="2 3">
    <name type="scientific">Tanacetum coccineum</name>
    <dbReference type="NCBI Taxonomy" id="301880"/>
    <lineage>
        <taxon>Eukaryota</taxon>
        <taxon>Viridiplantae</taxon>
        <taxon>Streptophyta</taxon>
        <taxon>Embryophyta</taxon>
        <taxon>Tracheophyta</taxon>
        <taxon>Spermatophyta</taxon>
        <taxon>Magnoliopsida</taxon>
        <taxon>eudicotyledons</taxon>
        <taxon>Gunneridae</taxon>
        <taxon>Pentapetalae</taxon>
        <taxon>asterids</taxon>
        <taxon>campanulids</taxon>
        <taxon>Asterales</taxon>
        <taxon>Asteraceae</taxon>
        <taxon>Asteroideae</taxon>
        <taxon>Anthemideae</taxon>
        <taxon>Anthemidinae</taxon>
        <taxon>Tanacetum</taxon>
    </lineage>
</organism>
<reference evidence="2" key="2">
    <citation type="submission" date="2022-01" db="EMBL/GenBank/DDBJ databases">
        <authorList>
            <person name="Yamashiro T."/>
            <person name="Shiraishi A."/>
            <person name="Satake H."/>
            <person name="Nakayama K."/>
        </authorList>
    </citation>
    <scope>NUCLEOTIDE SEQUENCE</scope>
</reference>
<sequence length="176" mass="19071">MLSFLGQMTYSVASPALDSTRTIVMYGASCHTKGRVSSISIGGSINLKGFLSSILLSVDKASSVKVPVANVTLSSSAYLLRENTDSFSAPNRNCRKSMAAACASELRRCHSLSVTDGIQSYTRGYDKDGNNDKNGGNDDEKEISWKNKKDENTGRIILFEEFSEELKELLPAEAGK</sequence>
<feature type="region of interest" description="Disordered" evidence="1">
    <location>
        <begin position="123"/>
        <end position="147"/>
    </location>
</feature>
<comment type="caution">
    <text evidence="2">The sequence shown here is derived from an EMBL/GenBank/DDBJ whole genome shotgun (WGS) entry which is preliminary data.</text>
</comment>
<dbReference type="Proteomes" id="UP001151760">
    <property type="component" value="Unassembled WGS sequence"/>
</dbReference>
<gene>
    <name evidence="2" type="ORF">Tco_0629738</name>
</gene>
<evidence type="ECO:0000313" key="2">
    <source>
        <dbReference type="EMBL" id="GJS56376.1"/>
    </source>
</evidence>
<feature type="compositionally biased region" description="Basic and acidic residues" evidence="1">
    <location>
        <begin position="124"/>
        <end position="147"/>
    </location>
</feature>
<evidence type="ECO:0000313" key="3">
    <source>
        <dbReference type="Proteomes" id="UP001151760"/>
    </source>
</evidence>
<dbReference type="EMBL" id="BQNB010008931">
    <property type="protein sequence ID" value="GJS56376.1"/>
    <property type="molecule type" value="Genomic_DNA"/>
</dbReference>
<name>A0ABQ4WU07_9ASTR</name>
<proteinExistence type="predicted"/>